<evidence type="ECO:0000313" key="3">
    <source>
        <dbReference type="Proteomes" id="UP000022910"/>
    </source>
</evidence>
<reference evidence="2 3" key="1">
    <citation type="submission" date="2014-02" db="EMBL/GenBank/DDBJ databases">
        <title>Single nucleus genome sequencing reveals high similarity among nuclei of an endomycorrhizal fungus.</title>
        <authorList>
            <person name="Lin K."/>
            <person name="Geurts R."/>
            <person name="Zhang Z."/>
            <person name="Limpens E."/>
            <person name="Saunders D.G."/>
            <person name="Mu D."/>
            <person name="Pang E."/>
            <person name="Cao H."/>
            <person name="Cha H."/>
            <person name="Lin T."/>
            <person name="Zhou Q."/>
            <person name="Shang Y."/>
            <person name="Li Y."/>
            <person name="Ivanov S."/>
            <person name="Sharma T."/>
            <person name="Velzen R.V."/>
            <person name="Ruijter N.D."/>
            <person name="Aanen D.K."/>
            <person name="Win J."/>
            <person name="Kamoun S."/>
            <person name="Bisseling T."/>
            <person name="Huang S."/>
        </authorList>
    </citation>
    <scope>NUCLEOTIDE SEQUENCE [LARGE SCALE GENOMIC DNA]</scope>
    <source>
        <strain evidence="3">DAOM197198w</strain>
    </source>
</reference>
<dbReference type="OrthoDB" id="2388120at2759"/>
<dbReference type="EMBL" id="JEMT01017195">
    <property type="protein sequence ID" value="EXX68734.1"/>
    <property type="molecule type" value="Genomic_DNA"/>
</dbReference>
<evidence type="ECO:0000313" key="2">
    <source>
        <dbReference type="EMBL" id="EXX68734.1"/>
    </source>
</evidence>
<feature type="coiled-coil region" evidence="1">
    <location>
        <begin position="145"/>
        <end position="241"/>
    </location>
</feature>
<feature type="coiled-coil region" evidence="1">
    <location>
        <begin position="85"/>
        <end position="112"/>
    </location>
</feature>
<comment type="caution">
    <text evidence="2">The sequence shown here is derived from an EMBL/GenBank/DDBJ whole genome shotgun (WGS) entry which is preliminary data.</text>
</comment>
<dbReference type="Proteomes" id="UP000022910">
    <property type="component" value="Unassembled WGS sequence"/>
</dbReference>
<evidence type="ECO:0000256" key="1">
    <source>
        <dbReference type="SAM" id="Coils"/>
    </source>
</evidence>
<gene>
    <name evidence="2" type="ORF">RirG_102530</name>
</gene>
<name>A0A015KMK2_RHIIW</name>
<dbReference type="HOGENOM" id="CLU_061631_0_0_1"/>
<protein>
    <submittedName>
        <fullName evidence="2">Uncharacterized protein</fullName>
    </submittedName>
</protein>
<dbReference type="AlphaFoldDB" id="A0A015KMK2"/>
<accession>A0A015KMK2</accession>
<organism evidence="2 3">
    <name type="scientific">Rhizophagus irregularis (strain DAOM 197198w)</name>
    <name type="common">Glomus intraradices</name>
    <dbReference type="NCBI Taxonomy" id="1432141"/>
    <lineage>
        <taxon>Eukaryota</taxon>
        <taxon>Fungi</taxon>
        <taxon>Fungi incertae sedis</taxon>
        <taxon>Mucoromycota</taxon>
        <taxon>Glomeromycotina</taxon>
        <taxon>Glomeromycetes</taxon>
        <taxon>Glomerales</taxon>
        <taxon>Glomeraceae</taxon>
        <taxon>Rhizophagus</taxon>
    </lineage>
</organism>
<keyword evidence="3" id="KW-1185">Reference proteome</keyword>
<sequence>MIVQIGPVDREIFAKNGIFRLCLVPGGNSNSSKLGSSPSNRYLPSRLELEEQLKKDREKFIRSAKQLITKYHALDKKNKCMQSALDASHEENESIQNDLDRSYEENERMQKSMNQMIPLANQLNGLNNKLVSQITCEQKSHADLNAKQLKEIESLKSTVKSLESIISLMQKDSSLKDSDIISLGTKINELEAELEQAMQKVLLKNSDTNQLCSNPSLEIKAKELENELEKVTQNSSFKDRLIFCLRSRVSNLEDELDQIVSQPHQIIHDSKIGSAEADPVSSSNDYKHDEVVEEIPHFPSHYSVCEPDGKGDYDSIPAVPVIALGGDIFIQPKRKKLFIQTIEIKVMGFQSDTQKNQKTGLPPMKLYLMDIDEATKHESS</sequence>
<proteinExistence type="predicted"/>
<dbReference type="STRING" id="1432141.A0A015KMK2"/>
<keyword evidence="1" id="KW-0175">Coiled coil</keyword>